<dbReference type="GO" id="GO:0071031">
    <property type="term" value="P:nuclear mRNA surveillance of mRNA 3'-end processing"/>
    <property type="evidence" value="ECO:0007669"/>
    <property type="project" value="TreeGrafter"/>
</dbReference>
<dbReference type="GO" id="GO:0004519">
    <property type="term" value="F:endonuclease activity"/>
    <property type="evidence" value="ECO:0007669"/>
    <property type="project" value="TreeGrafter"/>
</dbReference>
<dbReference type="SUPFAM" id="SSF50249">
    <property type="entry name" value="Nucleic acid-binding proteins"/>
    <property type="match status" value="2"/>
</dbReference>
<dbReference type="InterPro" id="IPR033770">
    <property type="entry name" value="RRP44_S1"/>
</dbReference>
<reference evidence="2" key="1">
    <citation type="submission" date="2025-08" db="UniProtKB">
        <authorList>
            <consortium name="Ensembl"/>
        </authorList>
    </citation>
    <scope>IDENTIFICATION</scope>
</reference>
<dbReference type="Pfam" id="PF13638">
    <property type="entry name" value="PIN_4"/>
    <property type="match status" value="1"/>
</dbReference>
<accession>A0A3B3SVC0</accession>
<dbReference type="FunFam" id="3.40.50.1010:FF:000010">
    <property type="entry name" value="Exosome complex exonuclease DIS3"/>
    <property type="match status" value="1"/>
</dbReference>
<dbReference type="Gene3D" id="2.40.50.140">
    <property type="entry name" value="Nucleic acid-binding proteins"/>
    <property type="match status" value="1"/>
</dbReference>
<dbReference type="Gene3D" id="3.40.50.1010">
    <property type="entry name" value="5'-nuclease"/>
    <property type="match status" value="1"/>
</dbReference>
<dbReference type="GO" id="GO:0000176">
    <property type="term" value="C:nuclear exosome (RNase complex)"/>
    <property type="evidence" value="ECO:0007669"/>
    <property type="project" value="TreeGrafter"/>
</dbReference>
<proteinExistence type="predicted"/>
<name>A0A3B3SVC0_9TELE</name>
<dbReference type="GO" id="GO:0016075">
    <property type="term" value="P:rRNA catabolic process"/>
    <property type="evidence" value="ECO:0007669"/>
    <property type="project" value="TreeGrafter"/>
</dbReference>
<dbReference type="FunFam" id="2.40.50.140:FF:000125">
    <property type="entry name" value="exosome complex exonuclease RRP44 isoform X1"/>
    <property type="match status" value="1"/>
</dbReference>
<dbReference type="CDD" id="cd09862">
    <property type="entry name" value="PIN_Rrp44-like"/>
    <property type="match status" value="1"/>
</dbReference>
<dbReference type="InterPro" id="IPR002716">
    <property type="entry name" value="PIN_dom"/>
</dbReference>
<dbReference type="GO" id="GO:0000177">
    <property type="term" value="C:cytoplasmic exosome (RNase complex)"/>
    <property type="evidence" value="ECO:0007669"/>
    <property type="project" value="TreeGrafter"/>
</dbReference>
<dbReference type="GO" id="GO:0000175">
    <property type="term" value="F:3'-5'-RNA exonuclease activity"/>
    <property type="evidence" value="ECO:0007669"/>
    <property type="project" value="TreeGrafter"/>
</dbReference>
<dbReference type="InterPro" id="IPR012340">
    <property type="entry name" value="NA-bd_OB-fold"/>
</dbReference>
<dbReference type="SUPFAM" id="SSF88723">
    <property type="entry name" value="PIN domain-like"/>
    <property type="match status" value="1"/>
</dbReference>
<evidence type="ECO:0000259" key="1">
    <source>
        <dbReference type="SMART" id="SM00670"/>
    </source>
</evidence>
<sequence length="363" mass="41518">MLKSKTFVKKTRSGGVMKIVREHYLRDDIWCGSEFCVECKHDSTVLQKEAVIESDLCSSPHYIIPDTNVVLHQIDILEDPLIKNVIVLQTVLQEIRHRSAPVYKRIKDVIHTAAKHFYTFTNEHHRETFIEREQGESANDRNDRAIRTAAQWYSEHLKKAPDAQDLKIILLTNDKANKQKAEECAGIITLRYADIIVHRLLAVAIGADCTDPDLLDKHKRSALCNNLNYRHKMAQYAQRASVALHTQLFFKSRGVLNEEGFILFVRKNAIIVLIPKFGLEGTVFFESKDKITPPLTFNEEGPTLTVQNHTFHLFDRVKVTISLDSSNIQHQKIRMSIIEPVIPGVSVDPPEMEPQTKKARLNP</sequence>
<organism evidence="2 3">
    <name type="scientific">Paramormyrops kingsleyae</name>
    <dbReference type="NCBI Taxonomy" id="1676925"/>
    <lineage>
        <taxon>Eukaryota</taxon>
        <taxon>Metazoa</taxon>
        <taxon>Chordata</taxon>
        <taxon>Craniata</taxon>
        <taxon>Vertebrata</taxon>
        <taxon>Euteleostomi</taxon>
        <taxon>Actinopterygii</taxon>
        <taxon>Neopterygii</taxon>
        <taxon>Teleostei</taxon>
        <taxon>Osteoglossocephala</taxon>
        <taxon>Osteoglossomorpha</taxon>
        <taxon>Osteoglossiformes</taxon>
        <taxon>Mormyridae</taxon>
        <taxon>Paramormyrops</taxon>
    </lineage>
</organism>
<dbReference type="SMART" id="SM00670">
    <property type="entry name" value="PINc"/>
    <property type="match status" value="1"/>
</dbReference>
<dbReference type="PANTHER" id="PTHR23355:SF35">
    <property type="entry name" value="EXOSOME COMPLEX EXONUCLEASE RRP44"/>
    <property type="match status" value="1"/>
</dbReference>
<protein>
    <submittedName>
        <fullName evidence="2">DIS3 homolog, exosome endoribonuclease and 3'-5' exoribonuclease</fullName>
    </submittedName>
</protein>
<dbReference type="AlphaFoldDB" id="A0A3B3SVC0"/>
<evidence type="ECO:0000313" key="2">
    <source>
        <dbReference type="Ensembl" id="ENSPKIP00000034697.1"/>
    </source>
</evidence>
<dbReference type="Ensembl" id="ENSPKIT00000015618.1">
    <property type="protein sequence ID" value="ENSPKIP00000034697.1"/>
    <property type="gene ID" value="ENSPKIG00000013775.1"/>
</dbReference>
<dbReference type="GeneTree" id="ENSGT00530000063106"/>
<dbReference type="Pfam" id="PF17215">
    <property type="entry name" value="Rrp44_S1"/>
    <property type="match status" value="1"/>
</dbReference>
<dbReference type="PANTHER" id="PTHR23355">
    <property type="entry name" value="RIBONUCLEASE"/>
    <property type="match status" value="1"/>
</dbReference>
<dbReference type="InterPro" id="IPR050180">
    <property type="entry name" value="RNR_Ribonuclease"/>
</dbReference>
<evidence type="ECO:0000313" key="3">
    <source>
        <dbReference type="Proteomes" id="UP000261540"/>
    </source>
</evidence>
<keyword evidence="3" id="KW-1185">Reference proteome</keyword>
<dbReference type="Proteomes" id="UP000261540">
    <property type="component" value="Unplaced"/>
</dbReference>
<dbReference type="InterPro" id="IPR029060">
    <property type="entry name" value="PIN-like_dom_sf"/>
</dbReference>
<reference evidence="2" key="2">
    <citation type="submission" date="2025-09" db="UniProtKB">
        <authorList>
            <consortium name="Ensembl"/>
        </authorList>
    </citation>
    <scope>IDENTIFICATION</scope>
</reference>
<feature type="domain" description="PIN" evidence="1">
    <location>
        <begin position="61"/>
        <end position="179"/>
    </location>
</feature>